<feature type="compositionally biased region" description="Low complexity" evidence="1">
    <location>
        <begin position="397"/>
        <end position="428"/>
    </location>
</feature>
<dbReference type="EMBL" id="MN739495">
    <property type="protein sequence ID" value="QHT08410.1"/>
    <property type="molecule type" value="Genomic_DNA"/>
</dbReference>
<keyword evidence="2" id="KW-1133">Transmembrane helix</keyword>
<accession>A0A6C0CWT8</accession>
<feature type="region of interest" description="Disordered" evidence="1">
    <location>
        <begin position="386"/>
        <end position="428"/>
    </location>
</feature>
<feature type="transmembrane region" description="Helical" evidence="2">
    <location>
        <begin position="47"/>
        <end position="65"/>
    </location>
</feature>
<dbReference type="AlphaFoldDB" id="A0A6C0CWT8"/>
<feature type="transmembrane region" description="Helical" evidence="2">
    <location>
        <begin position="71"/>
        <end position="89"/>
    </location>
</feature>
<evidence type="ECO:0000313" key="3">
    <source>
        <dbReference type="EMBL" id="QHT08410.1"/>
    </source>
</evidence>
<keyword evidence="2" id="KW-0472">Membrane</keyword>
<organism evidence="3">
    <name type="scientific">viral metagenome</name>
    <dbReference type="NCBI Taxonomy" id="1070528"/>
    <lineage>
        <taxon>unclassified sequences</taxon>
        <taxon>metagenomes</taxon>
        <taxon>organismal metagenomes</taxon>
    </lineage>
</organism>
<name>A0A6C0CWT8_9ZZZZ</name>
<proteinExistence type="predicted"/>
<reference evidence="3" key="1">
    <citation type="journal article" date="2020" name="Nature">
        <title>Giant virus diversity and host interactions through global metagenomics.</title>
        <authorList>
            <person name="Schulz F."/>
            <person name="Roux S."/>
            <person name="Paez-Espino D."/>
            <person name="Jungbluth S."/>
            <person name="Walsh D.A."/>
            <person name="Denef V.J."/>
            <person name="McMahon K.D."/>
            <person name="Konstantinidis K.T."/>
            <person name="Eloe-Fadrosh E.A."/>
            <person name="Kyrpides N.C."/>
            <person name="Woyke T."/>
        </authorList>
    </citation>
    <scope>NUCLEOTIDE SEQUENCE</scope>
    <source>
        <strain evidence="3">GVMAG-M-3300022752-66</strain>
    </source>
</reference>
<evidence type="ECO:0000256" key="1">
    <source>
        <dbReference type="SAM" id="MobiDB-lite"/>
    </source>
</evidence>
<keyword evidence="2" id="KW-0812">Transmembrane</keyword>
<feature type="transmembrane region" description="Helical" evidence="2">
    <location>
        <begin position="25"/>
        <end position="42"/>
    </location>
</feature>
<evidence type="ECO:0000256" key="2">
    <source>
        <dbReference type="SAM" id="Phobius"/>
    </source>
</evidence>
<protein>
    <submittedName>
        <fullName evidence="3">Uncharacterized protein</fullName>
    </submittedName>
</protein>
<sequence>MPKSSSIHDVNIFIPMKSGGNVNTLYISIISVFIIFSLVIYLKPELFLSIFGTLLGNIILFGLVLGLSFYHMKSAIAVGLFFFMLVLVVRRSNIQKITDLDLNLGVGVKKEGFTNATVGSSSGSNSSVWSPTLVDEFLNFQKVLNPNVTYDMNIVQKQATPDEVSYLFKNNKWPWSDKLQTLYKEAISQNSFIHVDPEISMTDAQQIYNETAMKQLLSYNTKEGTFLLYGATVGHTKNLPDNINNTIMCSTNAKGDSILEKIVYNGYDSIYGNLNTTVTEIDYKDLPNQINGFQFLGTPCNPCVALKNSPEYTCPFALNTGNGYGVSPIWQMLWNITPESVTTTTTNTTTTKSSEANSFPILSQLKNEINQLDFISQIKANTGVSSTGASIGGSGVSTGSTTTATTAATAPTDATSTSTNSSTKAKTK</sequence>